<dbReference type="RefSeq" id="WP_088386320.1">
    <property type="nucleotide sequence ID" value="NZ_NIOF01000009.1"/>
</dbReference>
<keyword evidence="1" id="KW-0472">Membrane</keyword>
<organism evidence="2 3">
    <name type="scientific">Roseateles aquatilis</name>
    <dbReference type="NCBI Taxonomy" id="431061"/>
    <lineage>
        <taxon>Bacteria</taxon>
        <taxon>Pseudomonadati</taxon>
        <taxon>Pseudomonadota</taxon>
        <taxon>Betaproteobacteria</taxon>
        <taxon>Burkholderiales</taxon>
        <taxon>Sphaerotilaceae</taxon>
        <taxon>Roseateles</taxon>
    </lineage>
</organism>
<evidence type="ECO:0008006" key="4">
    <source>
        <dbReference type="Google" id="ProtNLM"/>
    </source>
</evidence>
<sequence length="87" mass="9569">MQMKMFLALTAVGVSDDRARQAAEAVRDDIQERIEASRKNFVTPADLEAVKASLISKLDAHLRWTVSTILSTFGLLAALMAFITFLA</sequence>
<accession>A0A246J4M1</accession>
<name>A0A246J4M1_9BURK</name>
<evidence type="ECO:0000313" key="3">
    <source>
        <dbReference type="Proteomes" id="UP000197468"/>
    </source>
</evidence>
<evidence type="ECO:0000256" key="1">
    <source>
        <dbReference type="SAM" id="Phobius"/>
    </source>
</evidence>
<evidence type="ECO:0000313" key="2">
    <source>
        <dbReference type="EMBL" id="OWQ87538.1"/>
    </source>
</evidence>
<keyword evidence="3" id="KW-1185">Reference proteome</keyword>
<dbReference type="Proteomes" id="UP000197468">
    <property type="component" value="Unassembled WGS sequence"/>
</dbReference>
<reference evidence="2 3" key="1">
    <citation type="journal article" date="2008" name="Int. J. Syst. Evol. Microbiol.">
        <title>Description of Roseateles aquatilis sp. nov. and Roseateles terrae sp. nov., in the class Betaproteobacteria, and emended description of the genus Roseateles.</title>
        <authorList>
            <person name="Gomila M."/>
            <person name="Bowien B."/>
            <person name="Falsen E."/>
            <person name="Moore E.R."/>
            <person name="Lalucat J."/>
        </authorList>
    </citation>
    <scope>NUCLEOTIDE SEQUENCE [LARGE SCALE GENOMIC DNA]</scope>
    <source>
        <strain evidence="2 3">CCUG 48205</strain>
    </source>
</reference>
<proteinExistence type="predicted"/>
<dbReference type="EMBL" id="NIOF01000009">
    <property type="protein sequence ID" value="OWQ87538.1"/>
    <property type="molecule type" value="Genomic_DNA"/>
</dbReference>
<gene>
    <name evidence="2" type="ORF">CDN99_18230</name>
</gene>
<protein>
    <recommendedName>
        <fullName evidence="4">DUF1640 domain-containing protein</fullName>
    </recommendedName>
</protein>
<comment type="caution">
    <text evidence="2">The sequence shown here is derived from an EMBL/GenBank/DDBJ whole genome shotgun (WGS) entry which is preliminary data.</text>
</comment>
<keyword evidence="1" id="KW-0812">Transmembrane</keyword>
<feature type="transmembrane region" description="Helical" evidence="1">
    <location>
        <begin position="64"/>
        <end position="86"/>
    </location>
</feature>
<dbReference type="AlphaFoldDB" id="A0A246J4M1"/>
<keyword evidence="1" id="KW-1133">Transmembrane helix</keyword>